<dbReference type="InterPro" id="IPR011074">
    <property type="entry name" value="CRAL/TRIO_N_dom"/>
</dbReference>
<reference evidence="3" key="1">
    <citation type="journal article" date="2020" name="J. Eukaryot. Microbiol.">
        <title>De novo Sequencing, Assembly and Annotation of the Transcriptome for the Free-Living Testate Amoeba Arcella intermedia.</title>
        <authorList>
            <person name="Ribeiro G.M."/>
            <person name="Porfirio-Sousa A.L."/>
            <person name="Maurer-Alcala X.X."/>
            <person name="Katz L.A."/>
            <person name="Lahr D.J.G."/>
        </authorList>
    </citation>
    <scope>NUCLEOTIDE SEQUENCE</scope>
</reference>
<dbReference type="AlphaFoldDB" id="A0A6B2L9S6"/>
<dbReference type="SMART" id="SM00516">
    <property type="entry name" value="SEC14"/>
    <property type="match status" value="1"/>
</dbReference>
<dbReference type="SUPFAM" id="SSF52087">
    <property type="entry name" value="CRAL/TRIO domain"/>
    <property type="match status" value="1"/>
</dbReference>
<name>A0A6B2L9S6_9EUKA</name>
<dbReference type="Pfam" id="PF03765">
    <property type="entry name" value="CRAL_TRIO_N"/>
    <property type="match status" value="1"/>
</dbReference>
<dbReference type="Gene3D" id="3.40.525.10">
    <property type="entry name" value="CRAL-TRIO lipid binding domain"/>
    <property type="match status" value="1"/>
</dbReference>
<feature type="domain" description="CRAL-TRIO" evidence="2">
    <location>
        <begin position="128"/>
        <end position="301"/>
    </location>
</feature>
<feature type="region of interest" description="Disordered" evidence="1">
    <location>
        <begin position="287"/>
        <end position="313"/>
    </location>
</feature>
<dbReference type="InterPro" id="IPR051026">
    <property type="entry name" value="PI/PC_transfer"/>
</dbReference>
<dbReference type="PROSITE" id="PS50191">
    <property type="entry name" value="CRAL_TRIO"/>
    <property type="match status" value="1"/>
</dbReference>
<dbReference type="SUPFAM" id="SSF46938">
    <property type="entry name" value="CRAL/TRIO N-terminal domain"/>
    <property type="match status" value="1"/>
</dbReference>
<dbReference type="InterPro" id="IPR036273">
    <property type="entry name" value="CRAL/TRIO_N_dom_sf"/>
</dbReference>
<organism evidence="3">
    <name type="scientific">Arcella intermedia</name>
    <dbReference type="NCBI Taxonomy" id="1963864"/>
    <lineage>
        <taxon>Eukaryota</taxon>
        <taxon>Amoebozoa</taxon>
        <taxon>Tubulinea</taxon>
        <taxon>Elardia</taxon>
        <taxon>Arcellinida</taxon>
        <taxon>Sphaerothecina</taxon>
        <taxon>Arcellidae</taxon>
        <taxon>Arcella</taxon>
    </lineage>
</organism>
<sequence length="313" mass="36291">MFKDTKSVKKITRRFSNASIALKIDVPFKYHPGSVHNEEPGFVFYLDDGQLEELKRFIGVVEEQGIEVGKYLVRPAETEVLLYLRFLRARQFNVQAAIAMLKEDIEWREKENVLNILKETPEEILGCPEEWIMRRVPQWVQGFDKVGRPVIWWEFGNANIEKVLQHTTQEKLGRHHIYLMETFITKLSEQSEKLQYNIEDFALVIDAHGWKISYATSDAYNFVKTIVGVDSAHYPERLGKVIVIRAPMALATAWAIIKNWLDPRTRDKIEILDSDYHEKLFSTVDKDQIGPEYGGTGVSQKPKLPPKTKKTKK</sequence>
<feature type="compositionally biased region" description="Basic residues" evidence="1">
    <location>
        <begin position="304"/>
        <end position="313"/>
    </location>
</feature>
<proteinExistence type="predicted"/>
<accession>A0A6B2L9S6</accession>
<dbReference type="EMBL" id="GIBP01004767">
    <property type="protein sequence ID" value="NDV33736.1"/>
    <property type="molecule type" value="Transcribed_RNA"/>
</dbReference>
<evidence type="ECO:0000313" key="3">
    <source>
        <dbReference type="EMBL" id="NDV33736.1"/>
    </source>
</evidence>
<evidence type="ECO:0000259" key="2">
    <source>
        <dbReference type="PROSITE" id="PS50191"/>
    </source>
</evidence>
<dbReference type="InterPro" id="IPR036865">
    <property type="entry name" value="CRAL-TRIO_dom_sf"/>
</dbReference>
<dbReference type="InterPro" id="IPR001251">
    <property type="entry name" value="CRAL-TRIO_dom"/>
</dbReference>
<dbReference type="PANTHER" id="PTHR45657:SF1">
    <property type="entry name" value="CRAL-TRIO DOMAIN-CONTAINING PROTEIN YKL091C-RELATED"/>
    <property type="match status" value="1"/>
</dbReference>
<dbReference type="Pfam" id="PF00650">
    <property type="entry name" value="CRAL_TRIO"/>
    <property type="match status" value="1"/>
</dbReference>
<protein>
    <recommendedName>
        <fullName evidence="2">CRAL-TRIO domain-containing protein</fullName>
    </recommendedName>
</protein>
<dbReference type="SMART" id="SM01100">
    <property type="entry name" value="CRAL_TRIO_N"/>
    <property type="match status" value="1"/>
</dbReference>
<dbReference type="PANTHER" id="PTHR45657">
    <property type="entry name" value="CRAL-TRIO DOMAIN-CONTAINING PROTEIN YKL091C-RELATED"/>
    <property type="match status" value="1"/>
</dbReference>
<dbReference type="CDD" id="cd00170">
    <property type="entry name" value="SEC14"/>
    <property type="match status" value="1"/>
</dbReference>
<evidence type="ECO:0000256" key="1">
    <source>
        <dbReference type="SAM" id="MobiDB-lite"/>
    </source>
</evidence>